<organism evidence="2 3">
    <name type="scientific">Streblomastix strix</name>
    <dbReference type="NCBI Taxonomy" id="222440"/>
    <lineage>
        <taxon>Eukaryota</taxon>
        <taxon>Metamonada</taxon>
        <taxon>Preaxostyla</taxon>
        <taxon>Oxymonadida</taxon>
        <taxon>Streblomastigidae</taxon>
        <taxon>Streblomastix</taxon>
    </lineage>
</organism>
<feature type="chain" id="PRO_5023933846" evidence="1">
    <location>
        <begin position="27"/>
        <end position="259"/>
    </location>
</feature>
<keyword evidence="1" id="KW-0732">Signal</keyword>
<gene>
    <name evidence="2" type="ORF">EZS28_024932</name>
</gene>
<protein>
    <submittedName>
        <fullName evidence="2">Uncharacterized protein</fullName>
    </submittedName>
</protein>
<feature type="signal peptide" evidence="1">
    <location>
        <begin position="1"/>
        <end position="26"/>
    </location>
</feature>
<reference evidence="2 3" key="1">
    <citation type="submission" date="2019-03" db="EMBL/GenBank/DDBJ databases">
        <title>Single cell metagenomics reveals metabolic interactions within the superorganism composed of flagellate Streblomastix strix and complex community of Bacteroidetes bacteria on its surface.</title>
        <authorList>
            <person name="Treitli S.C."/>
            <person name="Kolisko M."/>
            <person name="Husnik F."/>
            <person name="Keeling P."/>
            <person name="Hampl V."/>
        </authorList>
    </citation>
    <scope>NUCLEOTIDE SEQUENCE [LARGE SCALE GENOMIC DNA]</scope>
    <source>
        <strain evidence="2">ST1C</strain>
    </source>
</reference>
<accession>A0A5J4VAN5</accession>
<dbReference type="Proteomes" id="UP000324800">
    <property type="component" value="Unassembled WGS sequence"/>
</dbReference>
<proteinExistence type="predicted"/>
<evidence type="ECO:0000256" key="1">
    <source>
        <dbReference type="SAM" id="SignalP"/>
    </source>
</evidence>
<evidence type="ECO:0000313" key="2">
    <source>
        <dbReference type="EMBL" id="KAA6379540.1"/>
    </source>
</evidence>
<evidence type="ECO:0000313" key="3">
    <source>
        <dbReference type="Proteomes" id="UP000324800"/>
    </source>
</evidence>
<comment type="caution">
    <text evidence="2">The sequence shown here is derived from an EMBL/GenBank/DDBJ whole genome shotgun (WGS) entry which is preliminary data.</text>
</comment>
<name>A0A5J4VAN5_9EUKA</name>
<sequence length="259" mass="28636">MSLILIDERSLINILLVLTTLSFSQSIGNDSLYYWGGIVNKDGALVIDFKKIDNTSGIYNIKKISDFKKYSKGDAGDASFFTIPKADVANLVTSKQLEEADYGDCYLAVYAVYDNLYGLIGYGAKAIDEGDIQPSFTAMVKNGPKKIEFKNLPDGFPEASKKLLEQYFTFPQTCEGGFSNIIFGMNHEGVTDAVCHPNTKIPDDTSKCADGSKPKYYLKGYKYATFYDVDAAGLKDLLTRFGPVLILSGPKLSYYDHIK</sequence>
<dbReference type="AlphaFoldDB" id="A0A5J4VAN5"/>
<dbReference type="EMBL" id="SNRW01008428">
    <property type="protein sequence ID" value="KAA6379540.1"/>
    <property type="molecule type" value="Genomic_DNA"/>
</dbReference>